<comment type="caution">
    <text evidence="6">The sequence shown here is derived from an EMBL/GenBank/DDBJ whole genome shotgun (WGS) entry which is preliminary data.</text>
</comment>
<dbReference type="InterPro" id="IPR048283">
    <property type="entry name" value="AdoMetDC-like"/>
</dbReference>
<evidence type="ECO:0000256" key="5">
    <source>
        <dbReference type="SAM" id="MobiDB-lite"/>
    </source>
</evidence>
<proteinExistence type="inferred from homology"/>
<dbReference type="EMBL" id="JAAAUQ010000074">
    <property type="protein sequence ID" value="KAF9155288.1"/>
    <property type="molecule type" value="Genomic_DNA"/>
</dbReference>
<evidence type="ECO:0000313" key="6">
    <source>
        <dbReference type="EMBL" id="KAF9155288.1"/>
    </source>
</evidence>
<dbReference type="PROSITE" id="PS01336">
    <property type="entry name" value="ADOMETDC"/>
    <property type="match status" value="1"/>
</dbReference>
<dbReference type="GO" id="GO:0006597">
    <property type="term" value="P:spermine biosynthetic process"/>
    <property type="evidence" value="ECO:0007669"/>
    <property type="project" value="TreeGrafter"/>
</dbReference>
<evidence type="ECO:0000313" key="7">
    <source>
        <dbReference type="Proteomes" id="UP000748756"/>
    </source>
</evidence>
<dbReference type="GO" id="GO:0004014">
    <property type="term" value="F:adenosylmethionine decarboxylase activity"/>
    <property type="evidence" value="ECO:0007669"/>
    <property type="project" value="InterPro"/>
</dbReference>
<dbReference type="SUPFAM" id="SSF56276">
    <property type="entry name" value="S-adenosylmethionine decarboxylase"/>
    <property type="match status" value="2"/>
</dbReference>
<comment type="pathway">
    <text evidence="1">Amine and polyamine biosynthesis; S-adenosylmethioninamine biosynthesis; S-adenosylmethioninamine from S-adenosyl-L-methionine: step 1/1.</text>
</comment>
<keyword evidence="3" id="KW-0745">Spermidine biosynthesis</keyword>
<dbReference type="GO" id="GO:0005829">
    <property type="term" value="C:cytosol"/>
    <property type="evidence" value="ECO:0007669"/>
    <property type="project" value="TreeGrafter"/>
</dbReference>
<sequence>MTVPVPASSLAQAAATGELKSAALNHLNDSINPTTASAIAAVIDNNETIATPAPAAPAHHAHLHDNEAGFQNDAFLDTTNDTQEAGSFEGPEKLLEIWFGPAPYLLQGIRTIPTEFQTPVTEEDTLGGSDRYGLRIVPKPVWDEMLAIVKCQVLNSIQNDCMDAFLLSESSFFVYPHKLILKTCGTTTLLMALPKILEIAQNYCGLEKVWRVFYSRKTFMFPERQLHVHRDWKDEVAFLDRHFEHGSAYTVGKVNGDHWCLYLTAPQDDCLSHITSRRNSFSSDTVAITEENSNDVVVVGGRDVNESGAQPLSIVTREVGGESGAASPIASSPSLSSASSLSSSSSSISIASSSSSASYLYPSHDQTVEILMTNLNPEAMKRFYQREDDVPGTVGGVRTNIPVGLRHKKSSKSRSASGDNSAGSSSASEDGDTAEEEGKTKEVVSEATYTGPETLTDLISRVVEIFQPGTMSVTLFSSHLTEDGQMESERQMERRQRRMVKAMGRIAGFSRTDRILYEFDGCDLVFGHFVAKA</sequence>
<dbReference type="OrthoDB" id="1068353at2759"/>
<evidence type="ECO:0000256" key="3">
    <source>
        <dbReference type="ARBA" id="ARBA00023066"/>
    </source>
</evidence>
<dbReference type="PANTHER" id="PTHR11570:SF0">
    <property type="entry name" value="S-ADENOSYLMETHIONINE DECARBOXYLASE PROENZYME"/>
    <property type="match status" value="1"/>
</dbReference>
<accession>A0A9P5S8S6</accession>
<feature type="region of interest" description="Disordered" evidence="5">
    <location>
        <begin position="389"/>
        <end position="448"/>
    </location>
</feature>
<dbReference type="GO" id="GO:0008295">
    <property type="term" value="P:spermidine biosynthetic process"/>
    <property type="evidence" value="ECO:0007669"/>
    <property type="project" value="UniProtKB-KW"/>
</dbReference>
<dbReference type="Proteomes" id="UP000748756">
    <property type="component" value="Unassembled WGS sequence"/>
</dbReference>
<keyword evidence="7" id="KW-1185">Reference proteome</keyword>
<comment type="similarity">
    <text evidence="2">Belongs to the eukaryotic AdoMetDC family.</text>
</comment>
<protein>
    <submittedName>
        <fullName evidence="6">Spermidine resistance protein</fullName>
    </submittedName>
</protein>
<name>A0A9P5S8S6_9FUNG</name>
<dbReference type="Pfam" id="PF01536">
    <property type="entry name" value="SAM_decarbox"/>
    <property type="match status" value="2"/>
</dbReference>
<evidence type="ECO:0000256" key="4">
    <source>
        <dbReference type="ARBA" id="ARBA00023115"/>
    </source>
</evidence>
<dbReference type="Gene3D" id="3.60.90.10">
    <property type="entry name" value="S-adenosylmethionine decarboxylase"/>
    <property type="match status" value="2"/>
</dbReference>
<evidence type="ECO:0000256" key="1">
    <source>
        <dbReference type="ARBA" id="ARBA00004911"/>
    </source>
</evidence>
<feature type="compositionally biased region" description="Low complexity" evidence="5">
    <location>
        <begin position="413"/>
        <end position="428"/>
    </location>
</feature>
<dbReference type="InterPro" id="IPR016067">
    <property type="entry name" value="S-AdoMet_deCO2ase_core"/>
</dbReference>
<keyword evidence="4" id="KW-0620">Polyamine biosynthesis</keyword>
<organism evidence="6 7">
    <name type="scientific">Linnemannia schmuckeri</name>
    <dbReference type="NCBI Taxonomy" id="64567"/>
    <lineage>
        <taxon>Eukaryota</taxon>
        <taxon>Fungi</taxon>
        <taxon>Fungi incertae sedis</taxon>
        <taxon>Mucoromycota</taxon>
        <taxon>Mortierellomycotina</taxon>
        <taxon>Mortierellomycetes</taxon>
        <taxon>Mortierellales</taxon>
        <taxon>Mortierellaceae</taxon>
        <taxon>Linnemannia</taxon>
    </lineage>
</organism>
<gene>
    <name evidence="6" type="primary">SPE2_2</name>
    <name evidence="6" type="ORF">BG015_010403</name>
</gene>
<dbReference type="InterPro" id="IPR018166">
    <property type="entry name" value="S-AdoMet_deCO2ase_CS"/>
</dbReference>
<reference evidence="6" key="1">
    <citation type="journal article" date="2020" name="Fungal Divers.">
        <title>Resolving the Mortierellaceae phylogeny through synthesis of multi-gene phylogenetics and phylogenomics.</title>
        <authorList>
            <person name="Vandepol N."/>
            <person name="Liber J."/>
            <person name="Desiro A."/>
            <person name="Na H."/>
            <person name="Kennedy M."/>
            <person name="Barry K."/>
            <person name="Grigoriev I.V."/>
            <person name="Miller A.N."/>
            <person name="O'Donnell K."/>
            <person name="Stajich J.E."/>
            <person name="Bonito G."/>
        </authorList>
    </citation>
    <scope>NUCLEOTIDE SEQUENCE</scope>
    <source>
        <strain evidence="6">NRRL 6426</strain>
    </source>
</reference>
<dbReference type="PANTHER" id="PTHR11570">
    <property type="entry name" value="S-ADENOSYLMETHIONINE DECARBOXYLASE"/>
    <property type="match status" value="1"/>
</dbReference>
<dbReference type="AlphaFoldDB" id="A0A9P5S8S6"/>
<evidence type="ECO:0000256" key="2">
    <source>
        <dbReference type="ARBA" id="ARBA00008466"/>
    </source>
</evidence>